<keyword evidence="2 9" id="KW-0813">Transport</keyword>
<accession>A0A1U7J2Q2</accession>
<dbReference type="AlphaFoldDB" id="A0A1U7J2Q2"/>
<comment type="similarity">
    <text evidence="9">Belongs to the SecE/SEC61-gamma family.</text>
</comment>
<dbReference type="Proteomes" id="UP000185557">
    <property type="component" value="Unassembled WGS sequence"/>
</dbReference>
<dbReference type="GO" id="GO:0008320">
    <property type="term" value="F:protein transmembrane transporter activity"/>
    <property type="evidence" value="ECO:0007669"/>
    <property type="project" value="UniProtKB-UniRule"/>
</dbReference>
<dbReference type="RefSeq" id="WP_073609591.1">
    <property type="nucleotide sequence ID" value="NZ_MRCG01000013.1"/>
</dbReference>
<keyword evidence="9" id="KW-0793">Thylakoid</keyword>
<keyword evidence="9" id="KW-0997">Cell inner membrane</keyword>
<feature type="transmembrane region" description="Helical" evidence="9">
    <location>
        <begin position="48"/>
        <end position="69"/>
    </location>
</feature>
<evidence type="ECO:0000256" key="9">
    <source>
        <dbReference type="HAMAP-Rule" id="MF_00422"/>
    </source>
</evidence>
<dbReference type="GO" id="GO:0009306">
    <property type="term" value="P:protein secretion"/>
    <property type="evidence" value="ECO:0007669"/>
    <property type="project" value="UniProtKB-UniRule"/>
</dbReference>
<keyword evidence="8 9" id="KW-0472">Membrane</keyword>
<keyword evidence="4 9" id="KW-0812">Transmembrane</keyword>
<dbReference type="PROSITE" id="PS01067">
    <property type="entry name" value="SECE_SEC61G"/>
    <property type="match status" value="1"/>
</dbReference>
<dbReference type="InterPro" id="IPR038379">
    <property type="entry name" value="SecE_sf"/>
</dbReference>
<dbReference type="Gene3D" id="1.20.5.1030">
    <property type="entry name" value="Preprotein translocase secy subunit"/>
    <property type="match status" value="1"/>
</dbReference>
<comment type="caution">
    <text evidence="10">The sequence shown here is derived from an EMBL/GenBank/DDBJ whole genome shotgun (WGS) entry which is preliminary data.</text>
</comment>
<keyword evidence="5 9" id="KW-0653">Protein transport</keyword>
<evidence type="ECO:0000313" key="11">
    <source>
        <dbReference type="Proteomes" id="UP000185557"/>
    </source>
</evidence>
<dbReference type="GO" id="GO:0006605">
    <property type="term" value="P:protein targeting"/>
    <property type="evidence" value="ECO:0007669"/>
    <property type="project" value="UniProtKB-UniRule"/>
</dbReference>
<dbReference type="GO" id="GO:0065002">
    <property type="term" value="P:intracellular protein transmembrane transport"/>
    <property type="evidence" value="ECO:0007669"/>
    <property type="project" value="UniProtKB-UniRule"/>
</dbReference>
<dbReference type="GO" id="GO:0031676">
    <property type="term" value="C:plasma membrane-derived thylakoid membrane"/>
    <property type="evidence" value="ECO:0007669"/>
    <property type="project" value="UniProtKB-SubCell"/>
</dbReference>
<keyword evidence="3 9" id="KW-1003">Cell membrane</keyword>
<comment type="function">
    <text evidence="9">Essential subunit of the Sec protein translocation channel SecYEG. Clamps together the 2 halves of SecY. May contact the channel plug during translocation.</text>
</comment>
<dbReference type="InterPro" id="IPR005807">
    <property type="entry name" value="SecE_bac"/>
</dbReference>
<keyword evidence="7 9" id="KW-0811">Translocation</keyword>
<dbReference type="HAMAP" id="MF_00422">
    <property type="entry name" value="SecE"/>
    <property type="match status" value="1"/>
</dbReference>
<gene>
    <name evidence="9" type="primary">secE</name>
    <name evidence="10" type="ORF">NIES30_16815</name>
</gene>
<evidence type="ECO:0000256" key="4">
    <source>
        <dbReference type="ARBA" id="ARBA00022692"/>
    </source>
</evidence>
<keyword evidence="6 9" id="KW-1133">Transmembrane helix</keyword>
<dbReference type="STRING" id="549789.NIES30_16815"/>
<protein>
    <recommendedName>
        <fullName evidence="9">Protein translocase subunit SecE</fullName>
    </recommendedName>
</protein>
<evidence type="ECO:0000256" key="1">
    <source>
        <dbReference type="ARBA" id="ARBA00004370"/>
    </source>
</evidence>
<dbReference type="Pfam" id="PF00584">
    <property type="entry name" value="SecE"/>
    <property type="match status" value="1"/>
</dbReference>
<evidence type="ECO:0000256" key="3">
    <source>
        <dbReference type="ARBA" id="ARBA00022475"/>
    </source>
</evidence>
<evidence type="ECO:0000313" key="10">
    <source>
        <dbReference type="EMBL" id="OKH46364.1"/>
    </source>
</evidence>
<keyword evidence="11" id="KW-1185">Reference proteome</keyword>
<dbReference type="InterPro" id="IPR001901">
    <property type="entry name" value="Translocase_SecE/Sec61-g"/>
</dbReference>
<evidence type="ECO:0000256" key="2">
    <source>
        <dbReference type="ARBA" id="ARBA00022448"/>
    </source>
</evidence>
<organism evidence="10 11">
    <name type="scientific">Phormidium tenue NIES-30</name>
    <dbReference type="NCBI Taxonomy" id="549789"/>
    <lineage>
        <taxon>Bacteria</taxon>
        <taxon>Bacillati</taxon>
        <taxon>Cyanobacteriota</taxon>
        <taxon>Cyanophyceae</taxon>
        <taxon>Oscillatoriophycideae</taxon>
        <taxon>Oscillatoriales</taxon>
        <taxon>Oscillatoriaceae</taxon>
        <taxon>Phormidium</taxon>
    </lineage>
</organism>
<name>A0A1U7J2Q2_9CYAN</name>
<reference evidence="10 11" key="1">
    <citation type="submission" date="2016-11" db="EMBL/GenBank/DDBJ databases">
        <title>Draft Genome Sequences of Nine Cyanobacterial Strains from Diverse Habitats.</title>
        <authorList>
            <person name="Zhu T."/>
            <person name="Hou S."/>
            <person name="Lu X."/>
            <person name="Hess W.R."/>
        </authorList>
    </citation>
    <scope>NUCLEOTIDE SEQUENCE [LARGE SCALE GENOMIC DNA]</scope>
    <source>
        <strain evidence="10 11">NIES-30</strain>
    </source>
</reference>
<comment type="subunit">
    <text evidence="9">Component of the Sec protein translocase complex. Heterotrimer consisting of SecY, SecE and SecG subunits. The heterotrimers can form oligomers, although 1 heterotrimer is thought to be able to translocate proteins. Interacts with the ribosome. Interacts with SecDF, and other proteins may be involved. Interacts with SecA.</text>
</comment>
<dbReference type="GO" id="GO:0043952">
    <property type="term" value="P:protein transport by the Sec complex"/>
    <property type="evidence" value="ECO:0007669"/>
    <property type="project" value="UniProtKB-UniRule"/>
</dbReference>
<evidence type="ECO:0000256" key="5">
    <source>
        <dbReference type="ARBA" id="ARBA00022927"/>
    </source>
</evidence>
<dbReference type="PANTHER" id="PTHR33910">
    <property type="entry name" value="PROTEIN TRANSLOCASE SUBUNIT SECE"/>
    <property type="match status" value="1"/>
</dbReference>
<evidence type="ECO:0000256" key="8">
    <source>
        <dbReference type="ARBA" id="ARBA00023136"/>
    </source>
</evidence>
<evidence type="ECO:0000256" key="7">
    <source>
        <dbReference type="ARBA" id="ARBA00023010"/>
    </source>
</evidence>
<proteinExistence type="inferred from homology"/>
<dbReference type="EMBL" id="MRCG01000013">
    <property type="protein sequence ID" value="OKH46364.1"/>
    <property type="molecule type" value="Genomic_DNA"/>
</dbReference>
<dbReference type="PANTHER" id="PTHR33910:SF1">
    <property type="entry name" value="PROTEIN TRANSLOCASE SUBUNIT SECE"/>
    <property type="match status" value="1"/>
</dbReference>
<sequence length="81" mass="8829">MVKKDAAIESKGKTADPQVAEQGFSVVTFLQGTKEELGKVVWPSRQQLISESAAVILMVSLSATLIYLVDRLFGWVSGQVF</sequence>
<dbReference type="NCBIfam" id="TIGR00964">
    <property type="entry name" value="secE_bact"/>
    <property type="match status" value="1"/>
</dbReference>
<dbReference type="OrthoDB" id="532376at2"/>
<comment type="subcellular location">
    <subcellularLocation>
        <location evidence="9">Cell inner membrane</location>
        <topology evidence="9">Single-pass membrane protein</topology>
    </subcellularLocation>
    <subcellularLocation>
        <location evidence="9">Cellular thylakoid membrane</location>
        <topology evidence="9">Single-pass membrane protein</topology>
    </subcellularLocation>
    <subcellularLocation>
        <location evidence="1">Membrane</location>
    </subcellularLocation>
</comment>
<evidence type="ECO:0000256" key="6">
    <source>
        <dbReference type="ARBA" id="ARBA00022989"/>
    </source>
</evidence>